<organism evidence="5 6">
    <name type="scientific">Hibiscus sabdariffa</name>
    <name type="common">roselle</name>
    <dbReference type="NCBI Taxonomy" id="183260"/>
    <lineage>
        <taxon>Eukaryota</taxon>
        <taxon>Viridiplantae</taxon>
        <taxon>Streptophyta</taxon>
        <taxon>Embryophyta</taxon>
        <taxon>Tracheophyta</taxon>
        <taxon>Spermatophyta</taxon>
        <taxon>Magnoliopsida</taxon>
        <taxon>eudicotyledons</taxon>
        <taxon>Gunneridae</taxon>
        <taxon>Pentapetalae</taxon>
        <taxon>rosids</taxon>
        <taxon>malvids</taxon>
        <taxon>Malvales</taxon>
        <taxon>Malvaceae</taxon>
        <taxon>Malvoideae</taxon>
        <taxon>Hibiscus</taxon>
    </lineage>
</organism>
<dbReference type="SUPFAM" id="SSF53756">
    <property type="entry name" value="UDP-Glycosyltransferase/glycogen phosphorylase"/>
    <property type="match status" value="1"/>
</dbReference>
<dbReference type="InterPro" id="IPR006204">
    <property type="entry name" value="GHMP_kinase_N_dom"/>
</dbReference>
<evidence type="ECO:0008006" key="7">
    <source>
        <dbReference type="Google" id="ProtNLM"/>
    </source>
</evidence>
<keyword evidence="1" id="KW-0547">Nucleotide-binding</keyword>
<dbReference type="Proteomes" id="UP001396334">
    <property type="component" value="Unassembled WGS sequence"/>
</dbReference>
<dbReference type="InterPro" id="IPR019539">
    <property type="entry name" value="GalKase_N"/>
</dbReference>
<dbReference type="EMBL" id="JBBPBN010000136">
    <property type="protein sequence ID" value="KAK8976308.1"/>
    <property type="molecule type" value="Genomic_DNA"/>
</dbReference>
<dbReference type="Gene3D" id="3.30.230.10">
    <property type="match status" value="1"/>
</dbReference>
<dbReference type="SUPFAM" id="SSF54211">
    <property type="entry name" value="Ribosomal protein S5 domain 2-like"/>
    <property type="match status" value="1"/>
</dbReference>
<evidence type="ECO:0000313" key="6">
    <source>
        <dbReference type="Proteomes" id="UP001396334"/>
    </source>
</evidence>
<feature type="domain" description="GHMP kinase N-terminal" evidence="3">
    <location>
        <begin position="612"/>
        <end position="700"/>
    </location>
</feature>
<dbReference type="InterPro" id="IPR053205">
    <property type="entry name" value="GHMP_kinase_L-arabinokinase"/>
</dbReference>
<evidence type="ECO:0000256" key="2">
    <source>
        <dbReference type="ARBA" id="ARBA00022840"/>
    </source>
</evidence>
<evidence type="ECO:0000259" key="4">
    <source>
        <dbReference type="Pfam" id="PF10509"/>
    </source>
</evidence>
<reference evidence="5 6" key="1">
    <citation type="journal article" date="2024" name="G3 (Bethesda)">
        <title>Genome assembly of Hibiscus sabdariffa L. provides insights into metabolisms of medicinal natural products.</title>
        <authorList>
            <person name="Kim T."/>
        </authorList>
    </citation>
    <scope>NUCLEOTIDE SEQUENCE [LARGE SCALE GENOMIC DNA]</scope>
    <source>
        <strain evidence="5">TK-2024</strain>
        <tissue evidence="5">Old leaves</tissue>
    </source>
</reference>
<dbReference type="Pfam" id="PF00288">
    <property type="entry name" value="GHMP_kinases_N"/>
    <property type="match status" value="1"/>
</dbReference>
<keyword evidence="6" id="KW-1185">Reference proteome</keyword>
<name>A0ABR2NJS4_9ROSI</name>
<evidence type="ECO:0000313" key="5">
    <source>
        <dbReference type="EMBL" id="KAK8976308.1"/>
    </source>
</evidence>
<evidence type="ECO:0000259" key="3">
    <source>
        <dbReference type="Pfam" id="PF00288"/>
    </source>
</evidence>
<dbReference type="Pfam" id="PF10509">
    <property type="entry name" value="GalKase_gal_bdg"/>
    <property type="match status" value="1"/>
</dbReference>
<protein>
    <recommendedName>
        <fullName evidence="7">L-arabinokinase</fullName>
    </recommendedName>
</protein>
<dbReference type="PANTHER" id="PTHR38134">
    <property type="entry name" value="SLR1395 PROTEIN"/>
    <property type="match status" value="1"/>
</dbReference>
<dbReference type="InterPro" id="IPR020568">
    <property type="entry name" value="Ribosomal_Su5_D2-typ_SF"/>
</dbReference>
<gene>
    <name evidence="5" type="ORF">V6N11_007795</name>
</gene>
<dbReference type="Gene3D" id="3.40.50.2000">
    <property type="entry name" value="Glycogen Phosphorylase B"/>
    <property type="match status" value="2"/>
</dbReference>
<accession>A0ABR2NJS4</accession>
<comment type="caution">
    <text evidence="5">The sequence shown here is derived from an EMBL/GenBank/DDBJ whole genome shotgun (WGS) entry which is preliminary data.</text>
</comment>
<feature type="domain" description="Galactokinase N-terminal" evidence="4">
    <location>
        <begin position="494"/>
        <end position="535"/>
    </location>
</feature>
<evidence type="ECO:0000256" key="1">
    <source>
        <dbReference type="ARBA" id="ARBA00022741"/>
    </source>
</evidence>
<dbReference type="PRINTS" id="PR00959">
    <property type="entry name" value="MEVGALKINASE"/>
</dbReference>
<dbReference type="PANTHER" id="PTHR38134:SF2">
    <property type="entry name" value="GALACTOKINASE"/>
    <property type="match status" value="1"/>
</dbReference>
<proteinExistence type="predicted"/>
<dbReference type="InterPro" id="IPR014721">
    <property type="entry name" value="Ribsml_uS5_D2-typ_fold_subgr"/>
</dbReference>
<keyword evidence="2" id="KW-0067">ATP-binding</keyword>
<sequence length="865" mass="95266">MRIEEKGECASIKHLIFAYYVTGHGFGHATRVVEVVRNLIAAGHDVHVVTGAPDFVFNSEIQSSRLSLRKLVLDCGAVQADALTVDRLASLQKYSETAVQPRDSILATEVKWLNSIKADLVVSDVVPVACRAAAEAGIRSVCVTNFSWDFIYAEYVMAAGYNHRSIVWQIAEDYSHCEFLIRLPGYCPMPAFRDVIDVPLVVRRLHKSRKEVRKELGIGEDVKLVILNFGGQPAGWKLKEDYLPSGWLCLVCGASDTQELPPNFVKLPKDAYTPDLIAASDCMLGKIGYGTVSEALAYKLPFVFVRRDYFNEEPFLRNMLEFYQSGVEMIRRDLLIGHWKPYLERAISLKPCYEGGINGGEVAAHILQETAIGKNYASDKLSGARRLRDAIILGYQLQRVPGRDVSIPEWYTNAENELGLSTGSPTSQARESNAITEFCTDDFEILHGDLQGLSDTMSFLNSLVELNNVSDSEKNNEKRQMRERKAAAGLFNWEEDIFVTRAPGRLDVMGGIADYSGSLVLQMPIREACHVAVQRNHPSKHRLWKHALARQNAKGQGPMPVLQIVSYGSELSNRGPTFDMDLSDFMEEGKPISYEKAKKYFAQDPSQNWAAYVAGTILVLMKELGVRFEDSISMLVSSAVPEGKGVSSSASVEVASMSAIAAAHGLSISPRDLALLCQKVENHIVGAPCGVMDQMTSACGEANKLLAMVCQPAEVIGLVTIPSHIRFWGIDSGIRHSVGGADYGSVRIGAFMGREIIKAIASTRLSQSLSTANGVSPDESDNDGLELLEAEASLDYLCNLSPHRYEALYANQLPQSMLGETFLDKYAGHGDTVTVIDKKRMYGVTAAAKHPVYENFRVKSYTRSS</sequence>